<organism evidence="1 2">
    <name type="scientific">Vibrio aestuarianus</name>
    <dbReference type="NCBI Taxonomy" id="28171"/>
    <lineage>
        <taxon>Bacteria</taxon>
        <taxon>Pseudomonadati</taxon>
        <taxon>Pseudomonadota</taxon>
        <taxon>Gammaproteobacteria</taxon>
        <taxon>Vibrionales</taxon>
        <taxon>Vibrionaceae</taxon>
        <taxon>Vibrio</taxon>
    </lineage>
</organism>
<proteinExistence type="predicted"/>
<name>A0AAX3U8K8_9VIBR</name>
<dbReference type="Proteomes" id="UP001239257">
    <property type="component" value="Chromosome 2"/>
</dbReference>
<sequence>MSRLLIWLHAMEALHQQRNDTQWQALEQLLIDVPRSVFGPDLNNNQSKAIAYFLDGCLRLFQHQQTNQPDAAFQYLQFAYAKLQQTSADPLTDLIIKDWCMKRLQHLIVLSLEFCQQQDQTQWHAIASGLIDAHVSFMASLSWNNDQGLHAILIH</sequence>
<protein>
    <submittedName>
        <fullName evidence="1">Transcriptional regulator</fullName>
    </submittedName>
</protein>
<dbReference type="EMBL" id="CP118710">
    <property type="protein sequence ID" value="WGK83521.1"/>
    <property type="molecule type" value="Genomic_DNA"/>
</dbReference>
<gene>
    <name evidence="1" type="ORF">PYE51_19515</name>
</gene>
<reference evidence="1" key="1">
    <citation type="submission" date="2022-02" db="EMBL/GenBank/DDBJ databases">
        <title>Emergence and expansion in Europe of a Vibrio aestuarianus clonal complex pathogenic for oysters.</title>
        <authorList>
            <person name="Mesnil A."/>
            <person name="Travers M.-A."/>
        </authorList>
    </citation>
    <scope>NUCLEOTIDE SEQUENCE</scope>
    <source>
        <strain evidence="1">U29</strain>
    </source>
</reference>
<dbReference type="RefSeq" id="WP_301067185.1">
    <property type="nucleotide sequence ID" value="NZ_CP118710.1"/>
</dbReference>
<accession>A0AAX3U8K8</accession>
<evidence type="ECO:0000313" key="1">
    <source>
        <dbReference type="EMBL" id="WGK83521.1"/>
    </source>
</evidence>
<evidence type="ECO:0000313" key="2">
    <source>
        <dbReference type="Proteomes" id="UP001239257"/>
    </source>
</evidence>
<dbReference type="AlphaFoldDB" id="A0AAX3U8K8"/>